<gene>
    <name evidence="1" type="ORF">Ami3637_12060</name>
</gene>
<dbReference type="RefSeq" id="WP_162362805.1">
    <property type="nucleotide sequence ID" value="NZ_CP047591.1"/>
</dbReference>
<protein>
    <submittedName>
        <fullName evidence="1">Uncharacterized protein</fullName>
    </submittedName>
</protein>
<accession>A0A6P1MLT7</accession>
<proteinExistence type="predicted"/>
<evidence type="ECO:0000313" key="1">
    <source>
        <dbReference type="EMBL" id="QHI73038.1"/>
    </source>
</evidence>
<dbReference type="EMBL" id="CP047591">
    <property type="protein sequence ID" value="QHI73038.1"/>
    <property type="molecule type" value="Genomic_DNA"/>
</dbReference>
<reference evidence="1 2" key="1">
    <citation type="submission" date="2020-01" db="EMBL/GenBank/DDBJ databases">
        <title>Genomic analysis of Aminipila sp. CBA3637.</title>
        <authorList>
            <person name="Kim Y.B."/>
            <person name="Roh S.W."/>
        </authorList>
    </citation>
    <scope>NUCLEOTIDE SEQUENCE [LARGE SCALE GENOMIC DNA]</scope>
    <source>
        <strain evidence="1 2">CBA3637</strain>
    </source>
</reference>
<dbReference type="Proteomes" id="UP000463883">
    <property type="component" value="Chromosome"/>
</dbReference>
<keyword evidence="2" id="KW-1185">Reference proteome</keyword>
<dbReference type="KEGG" id="amic:Ami3637_12060"/>
<sequence>MKNHSCHTGCTNGLASICGTSIDLDDLNFAQSRNHLVYVNKVFSKGQGTASPLVFNLTTSPAKFQTQLLLSPLTSPAAENLCEEVLGTSCRCHNHDHSWDQDTQNCVGNTGCNCNCNCNNVLGASTCQLDENAVFEVLKSHVRVTAFNLANPSGLSPNQVTVDGFPVDSLFNLDGSFEATLNSSLPNIIKPPCAENGLPTKAFFLISCVGPWVFQAEFVIEGTVNTNGNICCFRAIFRTLSTSPICANIPVSNIAVDKISVPCVSGGMSPRIVFSFGANMSLLNPVLTVVSDTDEDSLFLVLSTPVVVEPTVDVQVIKQALLCINACEAIFPCEGTESAVEEEEEEAELDQECHCGTNNDVESASNNFNCGNTIALGTNSTCSRCLRGI</sequence>
<evidence type="ECO:0000313" key="2">
    <source>
        <dbReference type="Proteomes" id="UP000463883"/>
    </source>
</evidence>
<dbReference type="AlphaFoldDB" id="A0A6P1MLT7"/>
<name>A0A6P1MLT7_9FIRM</name>
<organism evidence="1 2">
    <name type="scientific">Aminipila terrae</name>
    <dbReference type="NCBI Taxonomy" id="2697030"/>
    <lineage>
        <taxon>Bacteria</taxon>
        <taxon>Bacillati</taxon>
        <taxon>Bacillota</taxon>
        <taxon>Clostridia</taxon>
        <taxon>Peptostreptococcales</taxon>
        <taxon>Anaerovoracaceae</taxon>
        <taxon>Aminipila</taxon>
    </lineage>
</organism>